<gene>
    <name evidence="1" type="ORF">V5O48_006564</name>
</gene>
<evidence type="ECO:0000313" key="1">
    <source>
        <dbReference type="EMBL" id="KAL0575410.1"/>
    </source>
</evidence>
<organism evidence="1 2">
    <name type="scientific">Marasmius crinis-equi</name>
    <dbReference type="NCBI Taxonomy" id="585013"/>
    <lineage>
        <taxon>Eukaryota</taxon>
        <taxon>Fungi</taxon>
        <taxon>Dikarya</taxon>
        <taxon>Basidiomycota</taxon>
        <taxon>Agaricomycotina</taxon>
        <taxon>Agaricomycetes</taxon>
        <taxon>Agaricomycetidae</taxon>
        <taxon>Agaricales</taxon>
        <taxon>Marasmiineae</taxon>
        <taxon>Marasmiaceae</taxon>
        <taxon>Marasmius</taxon>
    </lineage>
</organism>
<evidence type="ECO:0000313" key="2">
    <source>
        <dbReference type="Proteomes" id="UP001465976"/>
    </source>
</evidence>
<accession>A0ABR3FJ57</accession>
<proteinExistence type="predicted"/>
<dbReference type="EMBL" id="JBAHYK010000307">
    <property type="protein sequence ID" value="KAL0575410.1"/>
    <property type="molecule type" value="Genomic_DNA"/>
</dbReference>
<name>A0ABR3FJ57_9AGAR</name>
<comment type="caution">
    <text evidence="1">The sequence shown here is derived from an EMBL/GenBank/DDBJ whole genome shotgun (WGS) entry which is preliminary data.</text>
</comment>
<protein>
    <recommendedName>
        <fullName evidence="3">F-box domain-containing protein</fullName>
    </recommendedName>
</protein>
<reference evidence="1 2" key="1">
    <citation type="submission" date="2024-02" db="EMBL/GenBank/DDBJ databases">
        <title>A draft genome for the cacao thread blight pathogen Marasmius crinis-equi.</title>
        <authorList>
            <person name="Cohen S.P."/>
            <person name="Baruah I.K."/>
            <person name="Amoako-Attah I."/>
            <person name="Bukari Y."/>
            <person name="Meinhardt L.W."/>
            <person name="Bailey B.A."/>
        </authorList>
    </citation>
    <scope>NUCLEOTIDE SEQUENCE [LARGE SCALE GENOMIC DNA]</scope>
    <source>
        <strain evidence="1 2">GH-76</strain>
    </source>
</reference>
<keyword evidence="2" id="KW-1185">Reference proteome</keyword>
<evidence type="ECO:0008006" key="3">
    <source>
        <dbReference type="Google" id="ProtNLM"/>
    </source>
</evidence>
<dbReference type="Proteomes" id="UP001465976">
    <property type="component" value="Unassembled WGS sequence"/>
</dbReference>
<sequence length="421" mass="46174">MLNRSSQWFIPLASDQATHDLQIRFVEFIIRYSRRWKCLSLSHIPAHAMEPFNTLTRHDLPLLEEFHDPGMLRNAFDPVPLPSSGVHAPPFIARVGSLPSLRNLRISLPSGFNISPQFQWGQLTILHVTFASPLESVEFASCLRRLSNLCPLLSECRLSLRYPNPGTGTDEEPSSIESQEWRFLERLNLSLTGGIGGSSVRLASSISSLFGTITVPALTRLSLFVQCSLIEYGLSDIPSAHPSNVDQILQNLIVRSQCELTHLDLSIPSWDNPELTLDVLPSLVALNVDISLSPRSHPNPSNKTSMVRNIAQTLLPAAGSVRCSGLEQFSVTSCSPEDTVILVDLADARARTGIALKSLRAKFGVLSVAGIKSLTSALELAKSKGLSGKIEWEFSRQKPADHFDYPYPLGMGSADTEIISA</sequence>